<reference evidence="11 12" key="1">
    <citation type="submission" date="2018-08" db="EMBL/GenBank/DDBJ databases">
        <title>Lysobacter sp. zong2l5, whole genome shotgun sequence.</title>
        <authorList>
            <person name="Zhang X."/>
            <person name="Feng G."/>
            <person name="Zhu H."/>
        </authorList>
    </citation>
    <scope>NUCLEOTIDE SEQUENCE [LARGE SCALE GENOMIC DNA]</scope>
    <source>
        <strain evidence="12">zong2l5</strain>
    </source>
</reference>
<sequence>MRPHTPPQPPRWYVISLRPSGGHAGLRRAAAAHGARLLALSPWRLQRLDGAAVHAALDAALGADCTIFTSPEAARAARALRPLRDGDARAWYAVGAGTAAALCRAGVRTVRAPERMDSEGLLALLAADGRDRGRIGLVTAPGGRGVLAPALQARGAQVLRADLYRREPIAPSPRALARLRDLDAPAALALSSGEALQHVLQSLSDSDARTLRGAWVLAASERLAALARELGFERVRVAAGPRPPQLLAALPERSPDVR</sequence>
<dbReference type="InterPro" id="IPR003754">
    <property type="entry name" value="4pyrrol_synth_uPrphyn_synth"/>
</dbReference>
<evidence type="ECO:0000256" key="7">
    <source>
        <dbReference type="ARBA" id="ARBA00040167"/>
    </source>
</evidence>
<comment type="catalytic activity">
    <reaction evidence="8 9">
        <text>hydroxymethylbilane = uroporphyrinogen III + H2O</text>
        <dbReference type="Rhea" id="RHEA:18965"/>
        <dbReference type="ChEBI" id="CHEBI:15377"/>
        <dbReference type="ChEBI" id="CHEBI:57308"/>
        <dbReference type="ChEBI" id="CHEBI:57845"/>
        <dbReference type="EC" id="4.2.1.75"/>
    </reaction>
</comment>
<evidence type="ECO:0000256" key="3">
    <source>
        <dbReference type="ARBA" id="ARBA00013109"/>
    </source>
</evidence>
<comment type="function">
    <text evidence="6 9">Catalyzes cyclization of the linear tetrapyrrole, hydroxymethylbilane, to the macrocyclic uroporphyrinogen III.</text>
</comment>
<dbReference type="GO" id="GO:0006782">
    <property type="term" value="P:protoporphyrinogen IX biosynthetic process"/>
    <property type="evidence" value="ECO:0007669"/>
    <property type="project" value="UniProtKB-UniRule"/>
</dbReference>
<dbReference type="EC" id="4.2.1.75" evidence="3 9"/>
<evidence type="ECO:0000256" key="6">
    <source>
        <dbReference type="ARBA" id="ARBA00037589"/>
    </source>
</evidence>
<dbReference type="Pfam" id="PF02602">
    <property type="entry name" value="HEM4"/>
    <property type="match status" value="1"/>
</dbReference>
<dbReference type="EMBL" id="QTSU01000003">
    <property type="protein sequence ID" value="RDZ26727.1"/>
    <property type="molecule type" value="Genomic_DNA"/>
</dbReference>
<evidence type="ECO:0000256" key="8">
    <source>
        <dbReference type="ARBA" id="ARBA00048617"/>
    </source>
</evidence>
<dbReference type="GO" id="GO:0004852">
    <property type="term" value="F:uroporphyrinogen-III synthase activity"/>
    <property type="evidence" value="ECO:0007669"/>
    <property type="project" value="UniProtKB-UniRule"/>
</dbReference>
<evidence type="ECO:0000256" key="4">
    <source>
        <dbReference type="ARBA" id="ARBA00023239"/>
    </source>
</evidence>
<name>A0A371JYS4_9GAMM</name>
<comment type="pathway">
    <text evidence="1 9">Porphyrin-containing compound metabolism; protoporphyrin-IX biosynthesis; coproporphyrinogen-III from 5-aminolevulinate: step 3/4.</text>
</comment>
<dbReference type="Proteomes" id="UP000264492">
    <property type="component" value="Unassembled WGS sequence"/>
</dbReference>
<dbReference type="RefSeq" id="WP_115861037.1">
    <property type="nucleotide sequence ID" value="NZ_QTSU01000003.1"/>
</dbReference>
<evidence type="ECO:0000313" key="12">
    <source>
        <dbReference type="Proteomes" id="UP000264492"/>
    </source>
</evidence>
<protein>
    <recommendedName>
        <fullName evidence="7 9">Uroporphyrinogen-III synthase</fullName>
        <ecNumber evidence="3 9">4.2.1.75</ecNumber>
    </recommendedName>
</protein>
<organism evidence="11 12">
    <name type="scientific">Lysobacter silvisoli</name>
    <dbReference type="NCBI Taxonomy" id="2293254"/>
    <lineage>
        <taxon>Bacteria</taxon>
        <taxon>Pseudomonadati</taxon>
        <taxon>Pseudomonadota</taxon>
        <taxon>Gammaproteobacteria</taxon>
        <taxon>Lysobacterales</taxon>
        <taxon>Lysobacteraceae</taxon>
        <taxon>Lysobacter</taxon>
    </lineage>
</organism>
<dbReference type="GO" id="GO:0006780">
    <property type="term" value="P:uroporphyrinogen III biosynthetic process"/>
    <property type="evidence" value="ECO:0007669"/>
    <property type="project" value="UniProtKB-UniRule"/>
</dbReference>
<evidence type="ECO:0000256" key="2">
    <source>
        <dbReference type="ARBA" id="ARBA00008133"/>
    </source>
</evidence>
<evidence type="ECO:0000256" key="5">
    <source>
        <dbReference type="ARBA" id="ARBA00023244"/>
    </source>
</evidence>
<dbReference type="SUPFAM" id="SSF69618">
    <property type="entry name" value="HemD-like"/>
    <property type="match status" value="1"/>
</dbReference>
<evidence type="ECO:0000256" key="1">
    <source>
        <dbReference type="ARBA" id="ARBA00004772"/>
    </source>
</evidence>
<dbReference type="InterPro" id="IPR039793">
    <property type="entry name" value="UROS/Hem4"/>
</dbReference>
<keyword evidence="5 9" id="KW-0627">Porphyrin biosynthesis</keyword>
<dbReference type="Gene3D" id="3.40.50.10090">
    <property type="match status" value="2"/>
</dbReference>
<accession>A0A371JYS4</accession>
<feature type="domain" description="Tetrapyrrole biosynthesis uroporphyrinogen III synthase" evidence="10">
    <location>
        <begin position="28"/>
        <end position="247"/>
    </location>
</feature>
<keyword evidence="4 9" id="KW-0456">Lyase</keyword>
<comment type="caution">
    <text evidence="11">The sequence shown here is derived from an EMBL/GenBank/DDBJ whole genome shotgun (WGS) entry which is preliminary data.</text>
</comment>
<evidence type="ECO:0000259" key="10">
    <source>
        <dbReference type="Pfam" id="PF02602"/>
    </source>
</evidence>
<keyword evidence="12" id="KW-1185">Reference proteome</keyword>
<evidence type="ECO:0000256" key="9">
    <source>
        <dbReference type="RuleBase" id="RU366031"/>
    </source>
</evidence>
<comment type="similarity">
    <text evidence="2 9">Belongs to the uroporphyrinogen-III synthase family.</text>
</comment>
<dbReference type="PANTHER" id="PTHR38042">
    <property type="entry name" value="UROPORPHYRINOGEN-III SYNTHASE, CHLOROPLASTIC"/>
    <property type="match status" value="1"/>
</dbReference>
<dbReference type="InterPro" id="IPR036108">
    <property type="entry name" value="4pyrrol_syn_uPrphyn_synt_sf"/>
</dbReference>
<dbReference type="CDD" id="cd06578">
    <property type="entry name" value="HemD"/>
    <property type="match status" value="1"/>
</dbReference>
<dbReference type="PANTHER" id="PTHR38042:SF1">
    <property type="entry name" value="UROPORPHYRINOGEN-III SYNTHASE, CHLOROPLASTIC"/>
    <property type="match status" value="1"/>
</dbReference>
<dbReference type="OrthoDB" id="9787650at2"/>
<proteinExistence type="inferred from homology"/>
<gene>
    <name evidence="11" type="ORF">DX914_17285</name>
</gene>
<evidence type="ECO:0000313" key="11">
    <source>
        <dbReference type="EMBL" id="RDZ26727.1"/>
    </source>
</evidence>
<dbReference type="UniPathway" id="UPA00251">
    <property type="reaction ID" value="UER00320"/>
</dbReference>
<dbReference type="AlphaFoldDB" id="A0A371JYS4"/>